<dbReference type="EnsemblPlants" id="Ma05_t22000.1">
    <property type="protein sequence ID" value="Ma05_p22000.1"/>
    <property type="gene ID" value="Ma05_g22000"/>
</dbReference>
<evidence type="ECO:0000256" key="2">
    <source>
        <dbReference type="ARBA" id="ARBA00004167"/>
    </source>
</evidence>
<dbReference type="EMBL" id="HG996470">
    <property type="protein sequence ID" value="CAG1839219.1"/>
    <property type="molecule type" value="Genomic_DNA"/>
</dbReference>
<sequence>MDATVEHLEQPPPPPHSSSTFITSFPILATTIFGMLTTAILLVSYYVFVIKCSPSWRRSDILRRVFSSTHFRRHRHLYVPPVDHAFTAGFRGLDPSVIRSIPVVKFTKARDDDADTDQRMSFRDCAVCLNEFREEERLKLIPNCSHAFHIDCIDTWLQFNAKCPLCRSDIASSPIGLAMDRIIVLAPRTEQSGGTVIEVGDEVGGGQSSSEEGTDPSPRKNWWKYHKVGSMGDECIDVRSKDEQFCVQPIRRSLSMDSSTDRQLYLSVQEILRRKQHCCFEGGNDEGSSSDVWGGDGGETGRFRRSFFSFGRSSRSSVLPLQRHA</sequence>
<evidence type="ECO:0000256" key="13">
    <source>
        <dbReference type="PROSITE-ProRule" id="PRU00175"/>
    </source>
</evidence>
<feature type="transmembrane region" description="Helical" evidence="15">
    <location>
        <begin position="20"/>
        <end position="48"/>
    </location>
</feature>
<accession>A0A804J766</accession>
<keyword evidence="12 15" id="KW-0472">Membrane</keyword>
<comment type="catalytic activity">
    <reaction evidence="1">
        <text>S-ubiquitinyl-[E2 ubiquitin-conjugating enzyme]-L-cysteine + [acceptor protein]-L-lysine = [E2 ubiquitin-conjugating enzyme]-L-cysteine + N(6)-ubiquitinyl-[acceptor protein]-L-lysine.</text>
        <dbReference type="EC" id="2.3.2.27"/>
    </reaction>
</comment>
<evidence type="ECO:0000256" key="4">
    <source>
        <dbReference type="ARBA" id="ARBA00012483"/>
    </source>
</evidence>
<keyword evidence="6 15" id="KW-0812">Transmembrane</keyword>
<evidence type="ECO:0000256" key="14">
    <source>
        <dbReference type="SAM" id="MobiDB-lite"/>
    </source>
</evidence>
<dbReference type="PANTHER" id="PTHR46913">
    <property type="entry name" value="RING-H2 FINGER PROTEIN ATL16"/>
    <property type="match status" value="1"/>
</dbReference>
<evidence type="ECO:0000256" key="8">
    <source>
        <dbReference type="ARBA" id="ARBA00022771"/>
    </source>
</evidence>
<evidence type="ECO:0000256" key="10">
    <source>
        <dbReference type="ARBA" id="ARBA00022833"/>
    </source>
</evidence>
<evidence type="ECO:0000313" key="17">
    <source>
        <dbReference type="EMBL" id="CAG1839219.1"/>
    </source>
</evidence>
<dbReference type="OrthoDB" id="8062037at2759"/>
<dbReference type="FunFam" id="3.30.40.10:FF:000187">
    <property type="entry name" value="E3 ubiquitin-protein ligase ATL6"/>
    <property type="match status" value="1"/>
</dbReference>
<reference evidence="18" key="2">
    <citation type="submission" date="2021-05" db="UniProtKB">
        <authorList>
            <consortium name="EnsemblPlants"/>
        </authorList>
    </citation>
    <scope>IDENTIFICATION</scope>
    <source>
        <strain evidence="18">subsp. malaccensis</strain>
    </source>
</reference>
<dbReference type="SUPFAM" id="SSF57850">
    <property type="entry name" value="RING/U-box"/>
    <property type="match status" value="1"/>
</dbReference>
<comment type="pathway">
    <text evidence="3">Protein modification; protein ubiquitination.</text>
</comment>
<dbReference type="GO" id="GO:0061630">
    <property type="term" value="F:ubiquitin protein ligase activity"/>
    <property type="evidence" value="ECO:0007669"/>
    <property type="project" value="UniProtKB-EC"/>
</dbReference>
<dbReference type="GO" id="GO:0016567">
    <property type="term" value="P:protein ubiquitination"/>
    <property type="evidence" value="ECO:0007669"/>
    <property type="project" value="InterPro"/>
</dbReference>
<keyword evidence="19" id="KW-1185">Reference proteome</keyword>
<dbReference type="InterPro" id="IPR001841">
    <property type="entry name" value="Znf_RING"/>
</dbReference>
<dbReference type="OMA" id="TTCECAV"/>
<dbReference type="Pfam" id="PF13639">
    <property type="entry name" value="zf-RING_2"/>
    <property type="match status" value="1"/>
</dbReference>
<name>A0A804J766_MUSAM</name>
<evidence type="ECO:0000256" key="3">
    <source>
        <dbReference type="ARBA" id="ARBA00004906"/>
    </source>
</evidence>
<organism evidence="18 19">
    <name type="scientific">Musa acuminata subsp. malaccensis</name>
    <name type="common">Wild banana</name>
    <name type="synonym">Musa malaccensis</name>
    <dbReference type="NCBI Taxonomy" id="214687"/>
    <lineage>
        <taxon>Eukaryota</taxon>
        <taxon>Viridiplantae</taxon>
        <taxon>Streptophyta</taxon>
        <taxon>Embryophyta</taxon>
        <taxon>Tracheophyta</taxon>
        <taxon>Spermatophyta</taxon>
        <taxon>Magnoliopsida</taxon>
        <taxon>Liliopsida</taxon>
        <taxon>Zingiberales</taxon>
        <taxon>Musaceae</taxon>
        <taxon>Musa</taxon>
    </lineage>
</organism>
<dbReference type="InterPro" id="IPR044600">
    <property type="entry name" value="ATL1/ATL16-like"/>
</dbReference>
<dbReference type="Proteomes" id="UP000012960">
    <property type="component" value="Unplaced"/>
</dbReference>
<dbReference type="AlphaFoldDB" id="A0A804J766"/>
<comment type="subcellular location">
    <subcellularLocation>
        <location evidence="2">Membrane</location>
        <topology evidence="2">Single-pass membrane protein</topology>
    </subcellularLocation>
</comment>
<gene>
    <name evidence="17" type="ORF">GSMUA_273960.1</name>
</gene>
<dbReference type="Gramene" id="Ma05_t22000.1">
    <property type="protein sequence ID" value="Ma05_p22000.1"/>
    <property type="gene ID" value="Ma05_g22000"/>
</dbReference>
<keyword evidence="8 13" id="KW-0863">Zinc-finger</keyword>
<feature type="domain" description="RING-type" evidence="16">
    <location>
        <begin position="125"/>
        <end position="167"/>
    </location>
</feature>
<evidence type="ECO:0000256" key="9">
    <source>
        <dbReference type="ARBA" id="ARBA00022786"/>
    </source>
</evidence>
<dbReference type="GO" id="GO:0008270">
    <property type="term" value="F:zinc ion binding"/>
    <property type="evidence" value="ECO:0007669"/>
    <property type="project" value="UniProtKB-KW"/>
</dbReference>
<evidence type="ECO:0000259" key="16">
    <source>
        <dbReference type="PROSITE" id="PS50089"/>
    </source>
</evidence>
<reference evidence="17" key="1">
    <citation type="submission" date="2021-03" db="EMBL/GenBank/DDBJ databases">
        <authorList>
            <consortium name="Genoscope - CEA"/>
            <person name="William W."/>
        </authorList>
    </citation>
    <scope>NUCLEOTIDE SEQUENCE</scope>
    <source>
        <strain evidence="17">Doubled-haploid Pahang</strain>
    </source>
</reference>
<evidence type="ECO:0000256" key="5">
    <source>
        <dbReference type="ARBA" id="ARBA00022679"/>
    </source>
</evidence>
<dbReference type="Gene3D" id="3.30.40.10">
    <property type="entry name" value="Zinc/RING finger domain, C3HC4 (zinc finger)"/>
    <property type="match status" value="1"/>
</dbReference>
<dbReference type="CDD" id="cd16461">
    <property type="entry name" value="RING-H2_EL5-like"/>
    <property type="match status" value="1"/>
</dbReference>
<evidence type="ECO:0000256" key="6">
    <source>
        <dbReference type="ARBA" id="ARBA00022692"/>
    </source>
</evidence>
<evidence type="ECO:0000256" key="1">
    <source>
        <dbReference type="ARBA" id="ARBA00000900"/>
    </source>
</evidence>
<dbReference type="SMART" id="SM00184">
    <property type="entry name" value="RING"/>
    <property type="match status" value="1"/>
</dbReference>
<dbReference type="FunCoup" id="A0A804J766">
    <property type="interactions" value="728"/>
</dbReference>
<dbReference type="PANTHER" id="PTHR46913:SF1">
    <property type="entry name" value="RING-H2 FINGER PROTEIN ATL16"/>
    <property type="match status" value="1"/>
</dbReference>
<evidence type="ECO:0000256" key="12">
    <source>
        <dbReference type="ARBA" id="ARBA00023136"/>
    </source>
</evidence>
<evidence type="ECO:0000256" key="7">
    <source>
        <dbReference type="ARBA" id="ARBA00022723"/>
    </source>
</evidence>
<keyword evidence="5" id="KW-0808">Transferase</keyword>
<evidence type="ECO:0000313" key="19">
    <source>
        <dbReference type="Proteomes" id="UP000012960"/>
    </source>
</evidence>
<dbReference type="PROSITE" id="PS50089">
    <property type="entry name" value="ZF_RING_2"/>
    <property type="match status" value="1"/>
</dbReference>
<dbReference type="GO" id="GO:0016020">
    <property type="term" value="C:membrane"/>
    <property type="evidence" value="ECO:0007669"/>
    <property type="project" value="UniProtKB-SubCell"/>
</dbReference>
<keyword evidence="11 15" id="KW-1133">Transmembrane helix</keyword>
<evidence type="ECO:0000313" key="18">
    <source>
        <dbReference type="EnsemblPlants" id="Ma05_p22000.1"/>
    </source>
</evidence>
<proteinExistence type="predicted"/>
<evidence type="ECO:0000256" key="15">
    <source>
        <dbReference type="SAM" id="Phobius"/>
    </source>
</evidence>
<protein>
    <recommendedName>
        <fullName evidence="4">RING-type E3 ubiquitin transferase</fullName>
        <ecNumber evidence="4">2.3.2.27</ecNumber>
    </recommendedName>
</protein>
<keyword evidence="7" id="KW-0479">Metal-binding</keyword>
<dbReference type="EC" id="2.3.2.27" evidence="4"/>
<dbReference type="InterPro" id="IPR013083">
    <property type="entry name" value="Znf_RING/FYVE/PHD"/>
</dbReference>
<keyword evidence="9" id="KW-0833">Ubl conjugation pathway</keyword>
<feature type="region of interest" description="Disordered" evidence="14">
    <location>
        <begin position="201"/>
        <end position="221"/>
    </location>
</feature>
<keyword evidence="10" id="KW-0862">Zinc</keyword>
<evidence type="ECO:0000256" key="11">
    <source>
        <dbReference type="ARBA" id="ARBA00022989"/>
    </source>
</evidence>